<organism evidence="1 2">
    <name type="scientific">Tessaracoccus lubricantis</name>
    <dbReference type="NCBI Taxonomy" id="545543"/>
    <lineage>
        <taxon>Bacteria</taxon>
        <taxon>Bacillati</taxon>
        <taxon>Actinomycetota</taxon>
        <taxon>Actinomycetes</taxon>
        <taxon>Propionibacteriales</taxon>
        <taxon>Propionibacteriaceae</taxon>
        <taxon>Tessaracoccus</taxon>
    </lineage>
</organism>
<dbReference type="Proteomes" id="UP001501521">
    <property type="component" value="Unassembled WGS sequence"/>
</dbReference>
<dbReference type="RefSeq" id="WP_345582595.1">
    <property type="nucleotide sequence ID" value="NZ_BAABLV010000035.1"/>
</dbReference>
<dbReference type="EMBL" id="BAABLV010000035">
    <property type="protein sequence ID" value="GAA4902104.1"/>
    <property type="molecule type" value="Genomic_DNA"/>
</dbReference>
<comment type="caution">
    <text evidence="1">The sequence shown here is derived from an EMBL/GenBank/DDBJ whole genome shotgun (WGS) entry which is preliminary data.</text>
</comment>
<accession>A0ABP9FHL3</accession>
<gene>
    <name evidence="1" type="ORF">GCM10025789_20960</name>
</gene>
<evidence type="ECO:0000313" key="1">
    <source>
        <dbReference type="EMBL" id="GAA4902104.1"/>
    </source>
</evidence>
<sequence>MPTPTASAPWRIFLLIDPSTRPTNHPLGTIFYVGLRDELPQPVDLREATEPQALPAEETPARERLERLNSEGIRVLVEVIPEQWQESARPPGLPRVVGTLCATLHPAPLNVRHAGVRWPGALAQKVESAREVPVPDGGVIIRRHQGSVPVATLPLLDPDHLFEQQVEFVEGRNSPREVSNRLADGGPLPLFLVAEGRTERGVLPSNFVLGAWMIERIEPVDEERLRWRVVRADDGETEGALRRRYLHHLVDAGDPAVLRLRKA</sequence>
<name>A0ABP9FHL3_9ACTN</name>
<proteinExistence type="predicted"/>
<reference evidence="2" key="1">
    <citation type="journal article" date="2019" name="Int. J. Syst. Evol. Microbiol.">
        <title>The Global Catalogue of Microorganisms (GCM) 10K type strain sequencing project: providing services to taxonomists for standard genome sequencing and annotation.</title>
        <authorList>
            <consortium name="The Broad Institute Genomics Platform"/>
            <consortium name="The Broad Institute Genome Sequencing Center for Infectious Disease"/>
            <person name="Wu L."/>
            <person name="Ma J."/>
        </authorList>
    </citation>
    <scope>NUCLEOTIDE SEQUENCE [LARGE SCALE GENOMIC DNA]</scope>
    <source>
        <strain evidence="2">JCM 19125</strain>
    </source>
</reference>
<protein>
    <submittedName>
        <fullName evidence="1">Uncharacterized protein</fullName>
    </submittedName>
</protein>
<keyword evidence="2" id="KW-1185">Reference proteome</keyword>
<evidence type="ECO:0000313" key="2">
    <source>
        <dbReference type="Proteomes" id="UP001501521"/>
    </source>
</evidence>